<dbReference type="RefSeq" id="WP_182547721.1">
    <property type="nucleotide sequence ID" value="NZ_JACGXN010000001.1"/>
</dbReference>
<dbReference type="Proteomes" id="UP000549052">
    <property type="component" value="Unassembled WGS sequence"/>
</dbReference>
<dbReference type="EMBL" id="JACGXN010000001">
    <property type="protein sequence ID" value="MBA8876997.1"/>
    <property type="molecule type" value="Genomic_DNA"/>
</dbReference>
<protein>
    <submittedName>
        <fullName evidence="2">Uncharacterized protein</fullName>
    </submittedName>
</protein>
<accession>A0A839EKI7</accession>
<reference evidence="2 3" key="1">
    <citation type="submission" date="2020-07" db="EMBL/GenBank/DDBJ databases">
        <title>Genomic Encyclopedia of Type Strains, Phase IV (KMG-V): Genome sequencing to study the core and pangenomes of soil and plant-associated prokaryotes.</title>
        <authorList>
            <person name="Whitman W."/>
        </authorList>
    </citation>
    <scope>NUCLEOTIDE SEQUENCE [LARGE SCALE GENOMIC DNA]</scope>
    <source>
        <strain evidence="2 3">AN3</strain>
    </source>
</reference>
<comment type="caution">
    <text evidence="2">The sequence shown here is derived from an EMBL/GenBank/DDBJ whole genome shotgun (WGS) entry which is preliminary data.</text>
</comment>
<keyword evidence="3" id="KW-1185">Reference proteome</keyword>
<dbReference type="AlphaFoldDB" id="A0A839EKI7"/>
<proteinExistence type="predicted"/>
<evidence type="ECO:0000256" key="1">
    <source>
        <dbReference type="SAM" id="MobiDB-lite"/>
    </source>
</evidence>
<evidence type="ECO:0000313" key="2">
    <source>
        <dbReference type="EMBL" id="MBA8876997.1"/>
    </source>
</evidence>
<organism evidence="2 3">
    <name type="scientific">Phyllobacterium myrsinacearum</name>
    <dbReference type="NCBI Taxonomy" id="28101"/>
    <lineage>
        <taxon>Bacteria</taxon>
        <taxon>Pseudomonadati</taxon>
        <taxon>Pseudomonadota</taxon>
        <taxon>Alphaproteobacteria</taxon>
        <taxon>Hyphomicrobiales</taxon>
        <taxon>Phyllobacteriaceae</taxon>
        <taxon>Phyllobacterium</taxon>
    </lineage>
</organism>
<evidence type="ECO:0000313" key="3">
    <source>
        <dbReference type="Proteomes" id="UP000549052"/>
    </source>
</evidence>
<gene>
    <name evidence="2" type="ORF">FHW16_000679</name>
</gene>
<feature type="compositionally biased region" description="Basic and acidic residues" evidence="1">
    <location>
        <begin position="8"/>
        <end position="20"/>
    </location>
</feature>
<feature type="region of interest" description="Disordered" evidence="1">
    <location>
        <begin position="1"/>
        <end position="20"/>
    </location>
</feature>
<sequence>MAKGQQRSNREVRKPKKDKVEVKAAVPFASSIGKQTEVIGKGKPKT</sequence>
<name>A0A839EKI7_9HYPH</name>